<dbReference type="PATRIC" id="fig|1423784.4.peg.2371"/>
<gene>
    <name evidence="2" type="ORF">FC51_GL002327</name>
</gene>
<reference evidence="2 3" key="1">
    <citation type="journal article" date="2015" name="Genome Announc.">
        <title>Expanding the biotechnology potential of lactobacilli through comparative genomics of 213 strains and associated genera.</title>
        <authorList>
            <person name="Sun Z."/>
            <person name="Harris H.M."/>
            <person name="McCann A."/>
            <person name="Guo C."/>
            <person name="Argimon S."/>
            <person name="Zhang W."/>
            <person name="Yang X."/>
            <person name="Jeffery I.B."/>
            <person name="Cooney J.C."/>
            <person name="Kagawa T.F."/>
            <person name="Liu W."/>
            <person name="Song Y."/>
            <person name="Salvetti E."/>
            <person name="Wrobel A."/>
            <person name="Rasinkangas P."/>
            <person name="Parkhill J."/>
            <person name="Rea M.C."/>
            <person name="O'Sullivan O."/>
            <person name="Ritari J."/>
            <person name="Douillard F.P."/>
            <person name="Paul Ross R."/>
            <person name="Yang R."/>
            <person name="Briner A.E."/>
            <person name="Felis G.E."/>
            <person name="de Vos W.M."/>
            <person name="Barrangou R."/>
            <person name="Klaenhammer T.R."/>
            <person name="Caufield P.W."/>
            <person name="Cui Y."/>
            <person name="Zhang H."/>
            <person name="O'Toole P.W."/>
        </authorList>
    </citation>
    <scope>NUCLEOTIDE SEQUENCE [LARGE SCALE GENOMIC DNA]</scope>
    <source>
        <strain evidence="2 3">DSM 5707</strain>
    </source>
</reference>
<evidence type="ECO:0008006" key="4">
    <source>
        <dbReference type="Google" id="ProtNLM"/>
    </source>
</evidence>
<dbReference type="AlphaFoldDB" id="A0A0R1YV27"/>
<name>A0A0R1YV27_9LACO</name>
<dbReference type="Proteomes" id="UP000051957">
    <property type="component" value="Unassembled WGS sequence"/>
</dbReference>
<proteinExistence type="predicted"/>
<sequence length="272" mass="30789">MTSKLKLCLSFVVAAVSLIGFASPTHASSYLSNFSKNQYLSTKQTIYTTLSGHKSVKITIPKGTVFKSGSLGKTSKSHTPYISIDVNELSWPVRKAVIKSKYNVTTTSAISASKAKFKKVHAPSYQTYYKQPYTGEIGGLVWQGDKAFPLKQQFKIENCFRVTDDGYLEYFAGYDYWVHKMPQPRSYAKVQKFVQKGKASYLYTKTKVSGLTMAHVHKKGNNRYRLKVRKTTQHLATINPGQNKNYDDSVRISIRYYVGGKKFYVPSQTIYP</sequence>
<comment type="caution">
    <text evidence="2">The sequence shown here is derived from an EMBL/GenBank/DDBJ whole genome shotgun (WGS) entry which is preliminary data.</text>
</comment>
<organism evidence="2 3">
    <name type="scientific">Lentilactobacillus parabuchneri DSM 5707 = NBRC 107865</name>
    <dbReference type="NCBI Taxonomy" id="1423784"/>
    <lineage>
        <taxon>Bacteria</taxon>
        <taxon>Bacillati</taxon>
        <taxon>Bacillota</taxon>
        <taxon>Bacilli</taxon>
        <taxon>Lactobacillales</taxon>
        <taxon>Lactobacillaceae</taxon>
        <taxon>Lentilactobacillus</taxon>
    </lineage>
</organism>
<dbReference type="EMBL" id="AZGK01000008">
    <property type="protein sequence ID" value="KRM46285.1"/>
    <property type="molecule type" value="Genomic_DNA"/>
</dbReference>
<evidence type="ECO:0000256" key="1">
    <source>
        <dbReference type="SAM" id="SignalP"/>
    </source>
</evidence>
<evidence type="ECO:0000313" key="2">
    <source>
        <dbReference type="EMBL" id="KRM46285.1"/>
    </source>
</evidence>
<dbReference type="RefSeq" id="WP_057910722.1">
    <property type="nucleotide sequence ID" value="NZ_AZGK01000008.1"/>
</dbReference>
<feature type="chain" id="PRO_5006413961" description="Surface layer protein A domain-containing protein" evidence="1">
    <location>
        <begin position="28"/>
        <end position="272"/>
    </location>
</feature>
<feature type="signal peptide" evidence="1">
    <location>
        <begin position="1"/>
        <end position="27"/>
    </location>
</feature>
<accession>A0A0R1YV27</accession>
<dbReference type="GeneID" id="69803085"/>
<evidence type="ECO:0000313" key="3">
    <source>
        <dbReference type="Proteomes" id="UP000051957"/>
    </source>
</evidence>
<keyword evidence="1" id="KW-0732">Signal</keyword>
<protein>
    <recommendedName>
        <fullName evidence="4">Surface layer protein A domain-containing protein</fullName>
    </recommendedName>
</protein>